<feature type="region of interest" description="Disordered" evidence="2">
    <location>
        <begin position="93"/>
        <end position="131"/>
    </location>
</feature>
<dbReference type="RefSeq" id="WP_042235997.1">
    <property type="nucleotide sequence ID" value="NZ_CP026520.1"/>
</dbReference>
<keyword evidence="6" id="KW-1185">Reference proteome</keyword>
<gene>
    <name evidence="3" type="ORF">M5X16_27140</name>
    <name evidence="4" type="ORF">PC41400_27935</name>
</gene>
<keyword evidence="1" id="KW-0175">Coiled coil</keyword>
<dbReference type="EMBL" id="CP026520">
    <property type="protein sequence ID" value="QAV21290.1"/>
    <property type="molecule type" value="Genomic_DNA"/>
</dbReference>
<dbReference type="OrthoDB" id="2991331at2"/>
<dbReference type="Pfam" id="PF10737">
    <property type="entry name" value="GerPC"/>
    <property type="match status" value="1"/>
</dbReference>
<sequence>MYGYGPGDPNLYAYQLQQMWTHIQRQEARIAKLEETTAAMHGEIEELKRQRGIHIDRIEYKFDQLKVEQLDGTLTIGVSPSTVHEIEDFAVNGMDASFPDSGTPPSGGFSPNENREPEQAGEGRPGADEGAANRHLHDFLDREAMEELIELAAKRHLDIGPDESRRVMDDLRQQIESRVRQYASSPDLLHTGGQEPPGNATWKLIEKTKADIRAGIRNYLAQYQEGKGDGHP</sequence>
<evidence type="ECO:0000313" key="5">
    <source>
        <dbReference type="Proteomes" id="UP000288943"/>
    </source>
</evidence>
<feature type="coiled-coil region" evidence="1">
    <location>
        <begin position="23"/>
        <end position="50"/>
    </location>
</feature>
<dbReference type="Proteomes" id="UP001527202">
    <property type="component" value="Unassembled WGS sequence"/>
</dbReference>
<name>A0A410X3W2_9BACL</name>
<reference evidence="3 6" key="2">
    <citation type="submission" date="2022-05" db="EMBL/GenBank/DDBJ databases">
        <title>Genome Sequencing of Bee-Associated Microbes.</title>
        <authorList>
            <person name="Dunlap C."/>
        </authorList>
    </citation>
    <scope>NUCLEOTIDE SEQUENCE [LARGE SCALE GENOMIC DNA]</scope>
    <source>
        <strain evidence="3 6">NRRL B-23120</strain>
    </source>
</reference>
<dbReference type="AlphaFoldDB" id="A0A410X3W2"/>
<reference evidence="4 5" key="1">
    <citation type="submission" date="2018-01" db="EMBL/GenBank/DDBJ databases">
        <title>The whole genome sequencing and assembly of Paenibacillus chitinolyticus KCCM 41400 strain.</title>
        <authorList>
            <person name="Kim J.-Y."/>
            <person name="Park M.-K."/>
            <person name="Lee Y.-J."/>
            <person name="Yi H."/>
            <person name="Bahn Y.-S."/>
            <person name="Kim J.F."/>
            <person name="Lee D.-W."/>
        </authorList>
    </citation>
    <scope>NUCLEOTIDE SEQUENCE [LARGE SCALE GENOMIC DNA]</scope>
    <source>
        <strain evidence="4 5">KCCM 41400</strain>
    </source>
</reference>
<evidence type="ECO:0000313" key="4">
    <source>
        <dbReference type="EMBL" id="QAV21290.1"/>
    </source>
</evidence>
<dbReference type="InterPro" id="IPR019673">
    <property type="entry name" value="Spore_germination_GerPC"/>
</dbReference>
<dbReference type="GeneID" id="95378622"/>
<organism evidence="4 5">
    <name type="scientific">Paenibacillus chitinolyticus</name>
    <dbReference type="NCBI Taxonomy" id="79263"/>
    <lineage>
        <taxon>Bacteria</taxon>
        <taxon>Bacillati</taxon>
        <taxon>Bacillota</taxon>
        <taxon>Bacilli</taxon>
        <taxon>Bacillales</taxon>
        <taxon>Paenibacillaceae</taxon>
        <taxon>Paenibacillus</taxon>
    </lineage>
</organism>
<evidence type="ECO:0000256" key="2">
    <source>
        <dbReference type="SAM" id="MobiDB-lite"/>
    </source>
</evidence>
<dbReference type="Proteomes" id="UP000288943">
    <property type="component" value="Chromosome"/>
</dbReference>
<accession>A0A410X3W2</accession>
<evidence type="ECO:0000256" key="1">
    <source>
        <dbReference type="SAM" id="Coils"/>
    </source>
</evidence>
<proteinExistence type="predicted"/>
<dbReference type="EMBL" id="JAMDMJ010000043">
    <property type="protein sequence ID" value="MCY9599424.1"/>
    <property type="molecule type" value="Genomic_DNA"/>
</dbReference>
<dbReference type="KEGG" id="pchi:PC41400_27935"/>
<protein>
    <submittedName>
        <fullName evidence="3">Spore germination protein GerPC</fullName>
    </submittedName>
</protein>
<evidence type="ECO:0000313" key="3">
    <source>
        <dbReference type="EMBL" id="MCY9599424.1"/>
    </source>
</evidence>
<evidence type="ECO:0000313" key="6">
    <source>
        <dbReference type="Proteomes" id="UP001527202"/>
    </source>
</evidence>